<protein>
    <submittedName>
        <fullName evidence="7">Uncharacterized protein</fullName>
    </submittedName>
</protein>
<dbReference type="PANTHER" id="PTHR33405:SF18">
    <property type="entry name" value="PROTEIN FLX-LIKE 4"/>
    <property type="match status" value="1"/>
</dbReference>
<comment type="similarity">
    <text evidence="1">Belongs to the FLX family.</text>
</comment>
<dbReference type="GO" id="GO:0009908">
    <property type="term" value="P:flower development"/>
    <property type="evidence" value="ECO:0007669"/>
    <property type="project" value="UniProtKB-KW"/>
</dbReference>
<dbReference type="PANTHER" id="PTHR33405">
    <property type="entry name" value="PROTEIN FLX-LIKE 2"/>
    <property type="match status" value="1"/>
</dbReference>
<dbReference type="EMBL" id="BAABME010002279">
    <property type="protein sequence ID" value="GAA0153918.1"/>
    <property type="molecule type" value="Genomic_DNA"/>
</dbReference>
<dbReference type="AlphaFoldDB" id="A0AAV3PUL3"/>
<keyword evidence="3" id="KW-0221">Differentiation</keyword>
<evidence type="ECO:0000256" key="4">
    <source>
        <dbReference type="ARBA" id="ARBA00023054"/>
    </source>
</evidence>
<evidence type="ECO:0000313" key="8">
    <source>
        <dbReference type="Proteomes" id="UP001454036"/>
    </source>
</evidence>
<feature type="coiled-coil region" evidence="6">
    <location>
        <begin position="39"/>
        <end position="94"/>
    </location>
</feature>
<dbReference type="InterPro" id="IPR040353">
    <property type="entry name" value="FLX/FLX-like"/>
</dbReference>
<dbReference type="GO" id="GO:0030154">
    <property type="term" value="P:cell differentiation"/>
    <property type="evidence" value="ECO:0007669"/>
    <property type="project" value="UniProtKB-KW"/>
</dbReference>
<dbReference type="Proteomes" id="UP001454036">
    <property type="component" value="Unassembled WGS sequence"/>
</dbReference>
<comment type="caution">
    <text evidence="7">The sequence shown here is derived from an EMBL/GenBank/DDBJ whole genome shotgun (WGS) entry which is preliminary data.</text>
</comment>
<organism evidence="7 8">
    <name type="scientific">Lithospermum erythrorhizon</name>
    <name type="common">Purple gromwell</name>
    <name type="synonym">Lithospermum officinale var. erythrorhizon</name>
    <dbReference type="NCBI Taxonomy" id="34254"/>
    <lineage>
        <taxon>Eukaryota</taxon>
        <taxon>Viridiplantae</taxon>
        <taxon>Streptophyta</taxon>
        <taxon>Embryophyta</taxon>
        <taxon>Tracheophyta</taxon>
        <taxon>Spermatophyta</taxon>
        <taxon>Magnoliopsida</taxon>
        <taxon>eudicotyledons</taxon>
        <taxon>Gunneridae</taxon>
        <taxon>Pentapetalae</taxon>
        <taxon>asterids</taxon>
        <taxon>lamiids</taxon>
        <taxon>Boraginales</taxon>
        <taxon>Boraginaceae</taxon>
        <taxon>Boraginoideae</taxon>
        <taxon>Lithospermeae</taxon>
        <taxon>Lithospermum</taxon>
    </lineage>
</organism>
<proteinExistence type="inferred from homology"/>
<sequence>MDSRRHIVPAYEARYVQASEVTHHGRLPAGYHLAGHDSVERLENKLARQAAEIDGLVGHNKKLAASHAPLRQDLDAAQLEIQKRKEDIRSIRAESDMQIRALLDRIEDIEIDIKAGERFKREFREAESEARSLVAANCDITSHIRNTSQELGKALTDMKKTSEMKADLNSLRQENQIVRKTFEFEKGANMEKVERMQTMEKDLVDFANVVKRLREKVLIAERQAHTPNLPNGFYVTQDPLHPPSLHGRMVYPDKNNRTYYKLGAESAIERRIVHVNGISAIVPGTSSSWRGPYETRHIGR</sequence>
<keyword evidence="5" id="KW-0287">Flowering</keyword>
<evidence type="ECO:0000256" key="6">
    <source>
        <dbReference type="SAM" id="Coils"/>
    </source>
</evidence>
<keyword evidence="4 6" id="KW-0175">Coiled coil</keyword>
<keyword evidence="8" id="KW-1185">Reference proteome</keyword>
<name>A0AAV3PUL3_LITER</name>
<reference evidence="7 8" key="1">
    <citation type="submission" date="2024-01" db="EMBL/GenBank/DDBJ databases">
        <title>The complete chloroplast genome sequence of Lithospermum erythrorhizon: insights into the phylogenetic relationship among Boraginaceae species and the maternal lineages of purple gromwells.</title>
        <authorList>
            <person name="Okada T."/>
            <person name="Watanabe K."/>
        </authorList>
    </citation>
    <scope>NUCLEOTIDE SEQUENCE [LARGE SCALE GENOMIC DNA]</scope>
</reference>
<accession>A0AAV3PUL3</accession>
<keyword evidence="2" id="KW-0217">Developmental protein</keyword>
<evidence type="ECO:0000313" key="7">
    <source>
        <dbReference type="EMBL" id="GAA0153918.1"/>
    </source>
</evidence>
<evidence type="ECO:0000256" key="2">
    <source>
        <dbReference type="ARBA" id="ARBA00022473"/>
    </source>
</evidence>
<evidence type="ECO:0000256" key="1">
    <source>
        <dbReference type="ARBA" id="ARBA00005405"/>
    </source>
</evidence>
<gene>
    <name evidence="7" type="ORF">LIER_12044</name>
</gene>
<evidence type="ECO:0000256" key="5">
    <source>
        <dbReference type="ARBA" id="ARBA00023089"/>
    </source>
</evidence>
<evidence type="ECO:0000256" key="3">
    <source>
        <dbReference type="ARBA" id="ARBA00022782"/>
    </source>
</evidence>